<evidence type="ECO:0000256" key="2">
    <source>
        <dbReference type="ARBA" id="ARBA00023125"/>
    </source>
</evidence>
<dbReference type="AlphaFoldDB" id="A0A840NJR3"/>
<dbReference type="SUPFAM" id="SSF46689">
    <property type="entry name" value="Homeodomain-like"/>
    <property type="match status" value="1"/>
</dbReference>
<protein>
    <submittedName>
        <fullName evidence="6">AcrR family transcriptional regulator</fullName>
    </submittedName>
</protein>
<keyword evidence="2 4" id="KW-0238">DNA-binding</keyword>
<dbReference type="InterPro" id="IPR023772">
    <property type="entry name" value="DNA-bd_HTH_TetR-type_CS"/>
</dbReference>
<dbReference type="GO" id="GO:0003700">
    <property type="term" value="F:DNA-binding transcription factor activity"/>
    <property type="evidence" value="ECO:0007669"/>
    <property type="project" value="TreeGrafter"/>
</dbReference>
<dbReference type="InterPro" id="IPR050109">
    <property type="entry name" value="HTH-type_TetR-like_transc_reg"/>
</dbReference>
<dbReference type="Gene3D" id="1.10.10.60">
    <property type="entry name" value="Homeodomain-like"/>
    <property type="match status" value="1"/>
</dbReference>
<dbReference type="Proteomes" id="UP000580474">
    <property type="component" value="Unassembled WGS sequence"/>
</dbReference>
<dbReference type="InterPro" id="IPR009057">
    <property type="entry name" value="Homeodomain-like_sf"/>
</dbReference>
<dbReference type="PANTHER" id="PTHR30055:SF238">
    <property type="entry name" value="MYCOFACTOCIN BIOSYNTHESIS TRANSCRIPTIONAL REGULATOR MFTR-RELATED"/>
    <property type="match status" value="1"/>
</dbReference>
<gene>
    <name evidence="6" type="ORF">BJ969_004389</name>
</gene>
<dbReference type="GO" id="GO:0000976">
    <property type="term" value="F:transcription cis-regulatory region binding"/>
    <property type="evidence" value="ECO:0007669"/>
    <property type="project" value="TreeGrafter"/>
</dbReference>
<evidence type="ECO:0000259" key="5">
    <source>
        <dbReference type="PROSITE" id="PS50977"/>
    </source>
</evidence>
<evidence type="ECO:0000256" key="3">
    <source>
        <dbReference type="ARBA" id="ARBA00023163"/>
    </source>
</evidence>
<keyword evidence="3" id="KW-0804">Transcription</keyword>
<dbReference type="InterPro" id="IPR001647">
    <property type="entry name" value="HTH_TetR"/>
</dbReference>
<keyword evidence="7" id="KW-1185">Reference proteome</keyword>
<evidence type="ECO:0000256" key="1">
    <source>
        <dbReference type="ARBA" id="ARBA00023015"/>
    </source>
</evidence>
<feature type="domain" description="HTH tetR-type" evidence="5">
    <location>
        <begin position="13"/>
        <end position="73"/>
    </location>
</feature>
<dbReference type="PROSITE" id="PS50977">
    <property type="entry name" value="HTH_TETR_2"/>
    <property type="match status" value="1"/>
</dbReference>
<dbReference type="PRINTS" id="PR00455">
    <property type="entry name" value="HTHTETR"/>
</dbReference>
<dbReference type="Pfam" id="PF00440">
    <property type="entry name" value="TetR_N"/>
    <property type="match status" value="1"/>
</dbReference>
<organism evidence="6 7">
    <name type="scientific">Saccharopolyspora gloriosae</name>
    <dbReference type="NCBI Taxonomy" id="455344"/>
    <lineage>
        <taxon>Bacteria</taxon>
        <taxon>Bacillati</taxon>
        <taxon>Actinomycetota</taxon>
        <taxon>Actinomycetes</taxon>
        <taxon>Pseudonocardiales</taxon>
        <taxon>Pseudonocardiaceae</taxon>
        <taxon>Saccharopolyspora</taxon>
    </lineage>
</organism>
<evidence type="ECO:0000313" key="6">
    <source>
        <dbReference type="EMBL" id="MBB5071301.1"/>
    </source>
</evidence>
<accession>A0A840NJR3</accession>
<sequence>MAERLSTREISRRAVRQKIESVAMELFLEKGFDATTVDQIAAEAGISARSFFRYFPTKEDVVIGDPVEYGTVLRDALEARPAEEDAVHAVRGALVEFIGAVAENPAAVGISTIVLTTPSLWAKHQEKQRVWAELLQPETLRRLGGAPHPELLATAILESALATFHASLMHWASRDGNDDLHELFRLATAATAGTPPST</sequence>
<evidence type="ECO:0000256" key="4">
    <source>
        <dbReference type="PROSITE-ProRule" id="PRU00335"/>
    </source>
</evidence>
<dbReference type="EMBL" id="JACHIV010000001">
    <property type="protein sequence ID" value="MBB5071301.1"/>
    <property type="molecule type" value="Genomic_DNA"/>
</dbReference>
<dbReference type="Gene3D" id="1.10.357.10">
    <property type="entry name" value="Tetracycline Repressor, domain 2"/>
    <property type="match status" value="1"/>
</dbReference>
<reference evidence="6 7" key="1">
    <citation type="submission" date="2020-08" db="EMBL/GenBank/DDBJ databases">
        <title>Sequencing the genomes of 1000 actinobacteria strains.</title>
        <authorList>
            <person name="Klenk H.-P."/>
        </authorList>
    </citation>
    <scope>NUCLEOTIDE SEQUENCE [LARGE SCALE GENOMIC DNA]</scope>
    <source>
        <strain evidence="6 7">DSM 45582</strain>
    </source>
</reference>
<dbReference type="RefSeq" id="WP_184481541.1">
    <property type="nucleotide sequence ID" value="NZ_JACHIV010000001.1"/>
</dbReference>
<proteinExistence type="predicted"/>
<keyword evidence="1" id="KW-0805">Transcription regulation</keyword>
<feature type="DNA-binding region" description="H-T-H motif" evidence="4">
    <location>
        <begin position="36"/>
        <end position="55"/>
    </location>
</feature>
<name>A0A840NJR3_9PSEU</name>
<evidence type="ECO:0000313" key="7">
    <source>
        <dbReference type="Proteomes" id="UP000580474"/>
    </source>
</evidence>
<dbReference type="PANTHER" id="PTHR30055">
    <property type="entry name" value="HTH-TYPE TRANSCRIPTIONAL REGULATOR RUTR"/>
    <property type="match status" value="1"/>
</dbReference>
<dbReference type="PROSITE" id="PS01081">
    <property type="entry name" value="HTH_TETR_1"/>
    <property type="match status" value="1"/>
</dbReference>
<comment type="caution">
    <text evidence="6">The sequence shown here is derived from an EMBL/GenBank/DDBJ whole genome shotgun (WGS) entry which is preliminary data.</text>
</comment>